<feature type="region of interest" description="Disordered" evidence="2">
    <location>
        <begin position="393"/>
        <end position="414"/>
    </location>
</feature>
<feature type="compositionally biased region" description="Polar residues" evidence="2">
    <location>
        <begin position="402"/>
        <end position="411"/>
    </location>
</feature>
<keyword evidence="3" id="KW-0812">Transmembrane</keyword>
<evidence type="ECO:0000313" key="5">
    <source>
        <dbReference type="Proteomes" id="UP001159363"/>
    </source>
</evidence>
<organism evidence="4 5">
    <name type="scientific">Dryococelus australis</name>
    <dbReference type="NCBI Taxonomy" id="614101"/>
    <lineage>
        <taxon>Eukaryota</taxon>
        <taxon>Metazoa</taxon>
        <taxon>Ecdysozoa</taxon>
        <taxon>Arthropoda</taxon>
        <taxon>Hexapoda</taxon>
        <taxon>Insecta</taxon>
        <taxon>Pterygota</taxon>
        <taxon>Neoptera</taxon>
        <taxon>Polyneoptera</taxon>
        <taxon>Phasmatodea</taxon>
        <taxon>Verophasmatodea</taxon>
        <taxon>Anareolatae</taxon>
        <taxon>Phasmatidae</taxon>
        <taxon>Eurycanthinae</taxon>
        <taxon>Dryococelus</taxon>
    </lineage>
</organism>
<reference evidence="4 5" key="1">
    <citation type="submission" date="2023-02" db="EMBL/GenBank/DDBJ databases">
        <title>LHISI_Scaffold_Assembly.</title>
        <authorList>
            <person name="Stuart O.P."/>
            <person name="Cleave R."/>
            <person name="Magrath M.J.L."/>
            <person name="Mikheyev A.S."/>
        </authorList>
    </citation>
    <scope>NUCLEOTIDE SEQUENCE [LARGE SCALE GENOMIC DNA]</scope>
    <source>
        <strain evidence="4">Daus_M_001</strain>
        <tissue evidence="4">Leg muscle</tissue>
    </source>
</reference>
<dbReference type="EMBL" id="JARBHB010000005">
    <property type="protein sequence ID" value="KAJ8883316.1"/>
    <property type="molecule type" value="Genomic_DNA"/>
</dbReference>
<evidence type="ECO:0000256" key="1">
    <source>
        <dbReference type="ARBA" id="ARBA00022679"/>
    </source>
</evidence>
<evidence type="ECO:0000256" key="3">
    <source>
        <dbReference type="SAM" id="Phobius"/>
    </source>
</evidence>
<keyword evidence="3" id="KW-0472">Membrane</keyword>
<evidence type="ECO:0000256" key="2">
    <source>
        <dbReference type="SAM" id="MobiDB-lite"/>
    </source>
</evidence>
<feature type="transmembrane region" description="Helical" evidence="3">
    <location>
        <begin position="1041"/>
        <end position="1061"/>
    </location>
</feature>
<feature type="transmembrane region" description="Helical" evidence="3">
    <location>
        <begin position="1013"/>
        <end position="1029"/>
    </location>
</feature>
<accession>A0ABQ9HG68</accession>
<feature type="compositionally biased region" description="Polar residues" evidence="2">
    <location>
        <begin position="13"/>
        <end position="40"/>
    </location>
</feature>
<feature type="region of interest" description="Disordered" evidence="2">
    <location>
        <begin position="13"/>
        <end position="43"/>
    </location>
</feature>
<dbReference type="Proteomes" id="UP001159363">
    <property type="component" value="Chromosome 4"/>
</dbReference>
<sequence length="1169" mass="131868">MVLSLNISLPATLERSSSPVPPNSSTHNSDALSPRPTQCATPPGKTENILFILARRYATHRSLPKNITLETDRLKFYHFPPAQHTWPIFRLAKLTSNTPKFYEVSTWKIFSRNTAKSNLIAAYEYVLHVGEDMASWPPTLRSASELDDVALGFASHRSTVLASEQLMRIRRYMLFAAALSARPSFWSPCVRPSVATPNPPFRQGHVVASVSSVPGTYAELPDIHLTYGADLGNAAETWRIYHERYPNRTFPSCQMCVNIDQRLRDLGSLSANMCDTVYRRGISYVRGVCNAHNNHVWALDNQYATFEHGAHERYAVNLRCYGNFYNMCHWLCDARSGSNMCPIFRSNAKPHHITGAQLNCKRNANSVACLRPIAQVAGCRAYISAQTNDHRPAVPMFKSPGRATSNRQTNSRKIEEWSRRKHLSKCHVLEEGQQCVAAIQGQTKDSNGDSECQKGIGTVSGPINHCYGDSDVLGGFCGEHQDSIGTVSDWSIMAMVSVMYWVEQFFGEPQECIGSVPDLSIMAMETVVNSQNAKNVSALFRDRSNLAIEKVIYSENAKNLSALFRDESIMAMETVMSWVDYSLNAKKVSALFRDQSIMCMDTVWMEESAGYVGYTENAKKVYVLFRKWSNLTIEKVIYLVDYSENDKKVSELIRDRSLMALETEMYWLELVSRQCKNIRKLSAQFRLSSLLAMETVMYWFNNSENAMKVFLLFRVRTIMAMETVINWVDCSENVMKLSELFRVMSLIAMETIVKKVSALFRERSIMAMEIVMYWMEKIRRQCTLLGPVDHGFEYSDVLGGLFVQCPEGIGTVSGPVDRGYGDSDALGGLSQQAMYGVVNVVSLFSLLKLLGECQDGYSIVSEPVDQGYGERDVLSLVCQQAYYSENAEKVSALIRDRSLFAKETVMYWLDYSLNARKVSPLVGDRSIMSVETVMYWVDYSENAKKVSALFREGSKMAIEKVEQFLGECQDSTGTVSILVDHGYGISDVLGGVKNAKKVSALFRDRIVTTMETVVYWMVYLIIYSGALHMRSAAANMPLYQYLLLDVIICIFVAYCTIRTLINAITNSIVARKTEVYEWLQMVTKESFVVVTINFFEYMDKWTQPTTCELTPLHYGTPTSLHDALLTTGIHDLNGFVPYQNLPSALNKLYRDSSDQASCFQYSRVQLAIS</sequence>
<gene>
    <name evidence="4" type="ORF">PR048_015159</name>
</gene>
<protein>
    <submittedName>
        <fullName evidence="4">Uncharacterized protein</fullName>
    </submittedName>
</protein>
<dbReference type="Pfam" id="PF00201">
    <property type="entry name" value="UDPGT"/>
    <property type="match status" value="1"/>
</dbReference>
<name>A0ABQ9HG68_9NEOP</name>
<dbReference type="InterPro" id="IPR002213">
    <property type="entry name" value="UDP_glucos_trans"/>
</dbReference>
<proteinExistence type="predicted"/>
<keyword evidence="3" id="KW-1133">Transmembrane helix</keyword>
<keyword evidence="5" id="KW-1185">Reference proteome</keyword>
<comment type="caution">
    <text evidence="4">The sequence shown here is derived from an EMBL/GenBank/DDBJ whole genome shotgun (WGS) entry which is preliminary data.</text>
</comment>
<evidence type="ECO:0000313" key="4">
    <source>
        <dbReference type="EMBL" id="KAJ8883316.1"/>
    </source>
</evidence>
<keyword evidence="1" id="KW-0808">Transferase</keyword>